<proteinExistence type="predicted"/>
<dbReference type="GeneID" id="121593615"/>
<dbReference type="KEGG" id="amer:121593615"/>
<reference evidence="2" key="1">
    <citation type="submission" date="2020-05" db="UniProtKB">
        <authorList>
            <consortium name="EnsemblMetazoa"/>
        </authorList>
    </citation>
    <scope>IDENTIFICATION</scope>
    <source>
        <strain evidence="2">MAF</strain>
    </source>
</reference>
<dbReference type="STRING" id="30066.A0A182VEX4"/>
<protein>
    <submittedName>
        <fullName evidence="2">DUF4806 domain-containing protein</fullName>
    </submittedName>
</protein>
<feature type="domain" description="DUF4806" evidence="1">
    <location>
        <begin position="139"/>
        <end position="230"/>
    </location>
</feature>
<keyword evidence="3" id="KW-1185">Reference proteome</keyword>
<dbReference type="Pfam" id="PF16064">
    <property type="entry name" value="DUF4806"/>
    <property type="match status" value="1"/>
</dbReference>
<dbReference type="VEuPathDB" id="VectorBase:AMEM013806"/>
<sequence>MASQNMATARDKTGKIYKIRELLESKFEQEYEAEQRLIKMELEMQGKEANELMMTCDDEDPFEDTGDATIGDVLKILSSMSGQIGQLHRKMDHIQKEVEDVSIRVLRVEKKLGTTLATLEQVKDAVALGENAAGADAGEPPFEFEPVANEEQLNELDYRLATDSTYQSNLTNWLNKKILGEEPNGRLVEAMDLVFRREFLPLCSWKGRGKPGEAKIPMSAQTHIMKLFTALGSNRFIAITDAFVAKFFLKKLPHAKDRLHVKRKKVTLANRPNSRPDSTQVQEYEVL</sequence>
<evidence type="ECO:0000313" key="2">
    <source>
        <dbReference type="EnsemblMetazoa" id="AMEM013806-PA"/>
    </source>
</evidence>
<dbReference type="InterPro" id="IPR032071">
    <property type="entry name" value="DUF4806"/>
</dbReference>
<organism evidence="2 3">
    <name type="scientific">Anopheles merus</name>
    <name type="common">Mosquito</name>
    <dbReference type="NCBI Taxonomy" id="30066"/>
    <lineage>
        <taxon>Eukaryota</taxon>
        <taxon>Metazoa</taxon>
        <taxon>Ecdysozoa</taxon>
        <taxon>Arthropoda</taxon>
        <taxon>Hexapoda</taxon>
        <taxon>Insecta</taxon>
        <taxon>Pterygota</taxon>
        <taxon>Neoptera</taxon>
        <taxon>Endopterygota</taxon>
        <taxon>Diptera</taxon>
        <taxon>Nematocera</taxon>
        <taxon>Culicoidea</taxon>
        <taxon>Culicidae</taxon>
        <taxon>Anophelinae</taxon>
        <taxon>Anopheles</taxon>
    </lineage>
</organism>
<name>A0A182VEX4_ANOME</name>
<dbReference type="AlphaFoldDB" id="A0A182VEX4"/>
<dbReference type="RefSeq" id="XP_041772080.1">
    <property type="nucleotide sequence ID" value="XM_041916146.1"/>
</dbReference>
<evidence type="ECO:0000313" key="3">
    <source>
        <dbReference type="Proteomes" id="UP000075903"/>
    </source>
</evidence>
<accession>A0A182VEX4</accession>
<evidence type="ECO:0000259" key="1">
    <source>
        <dbReference type="Pfam" id="PF16064"/>
    </source>
</evidence>
<dbReference type="VEuPathDB" id="VectorBase:AMEM21_007562"/>
<dbReference type="EnsemblMetazoa" id="AMEM013806-RA">
    <property type="protein sequence ID" value="AMEM013806-PA"/>
    <property type="gene ID" value="AMEM013806"/>
</dbReference>
<dbReference type="Proteomes" id="UP000075903">
    <property type="component" value="Unassembled WGS sequence"/>
</dbReference>